<reference evidence="1" key="1">
    <citation type="journal article" date="2014" name="Front. Microbiol.">
        <title>High frequency of phylogenetically diverse reductive dehalogenase-homologous genes in deep subseafloor sedimentary metagenomes.</title>
        <authorList>
            <person name="Kawai M."/>
            <person name="Futagami T."/>
            <person name="Toyoda A."/>
            <person name="Takaki Y."/>
            <person name="Nishi S."/>
            <person name="Hori S."/>
            <person name="Arai W."/>
            <person name="Tsubouchi T."/>
            <person name="Morono Y."/>
            <person name="Uchiyama I."/>
            <person name="Ito T."/>
            <person name="Fujiyama A."/>
            <person name="Inagaki F."/>
            <person name="Takami H."/>
        </authorList>
    </citation>
    <scope>NUCLEOTIDE SEQUENCE</scope>
    <source>
        <strain evidence="1">Expedition CK06-06</strain>
    </source>
</reference>
<dbReference type="EMBL" id="BART01015913">
    <property type="protein sequence ID" value="GAG75793.1"/>
    <property type="molecule type" value="Genomic_DNA"/>
</dbReference>
<organism evidence="1">
    <name type="scientific">marine sediment metagenome</name>
    <dbReference type="NCBI Taxonomy" id="412755"/>
    <lineage>
        <taxon>unclassified sequences</taxon>
        <taxon>metagenomes</taxon>
        <taxon>ecological metagenomes</taxon>
    </lineage>
</organism>
<protein>
    <submittedName>
        <fullName evidence="1">Uncharacterized protein</fullName>
    </submittedName>
</protein>
<sequence length="97" mass="11387">DRKCKSKFKVVFPKFQIEFSPIGPIETLPTHRSKSKNFLPKVEKARNNFGPTYIFECLYCGRKFKRIKYNAKLRPHKDKSGENCLGRIGHLVDTYHN</sequence>
<accession>X1AU34</accession>
<name>X1AU34_9ZZZZ</name>
<proteinExistence type="predicted"/>
<evidence type="ECO:0000313" key="1">
    <source>
        <dbReference type="EMBL" id="GAG75793.1"/>
    </source>
</evidence>
<dbReference type="AlphaFoldDB" id="X1AU34"/>
<feature type="non-terminal residue" evidence="1">
    <location>
        <position position="1"/>
    </location>
</feature>
<comment type="caution">
    <text evidence="1">The sequence shown here is derived from an EMBL/GenBank/DDBJ whole genome shotgun (WGS) entry which is preliminary data.</text>
</comment>
<gene>
    <name evidence="1" type="ORF">S01H4_30776</name>
</gene>